<keyword evidence="9" id="KW-1185">Reference proteome</keyword>
<feature type="binding site" evidence="4">
    <location>
        <position position="239"/>
    </location>
    <ligand>
        <name>substrate</name>
    </ligand>
</feature>
<comment type="cofactor">
    <cofactor evidence="4">
        <name>NADP(+)</name>
        <dbReference type="ChEBI" id="CHEBI:58349"/>
    </cofactor>
    <text evidence="4">Binds 1 NADP(+) per subunit.</text>
</comment>
<dbReference type="Proteomes" id="UP001154259">
    <property type="component" value="Unassembled WGS sequence"/>
</dbReference>
<feature type="binding site" evidence="4">
    <location>
        <position position="194"/>
    </location>
    <ligand>
        <name>NADP(+)</name>
        <dbReference type="ChEBI" id="CHEBI:58349"/>
    </ligand>
</feature>
<feature type="binding site" evidence="4">
    <location>
        <begin position="50"/>
        <end position="51"/>
    </location>
    <ligand>
        <name>NADP(+)</name>
        <dbReference type="ChEBI" id="CHEBI:58349"/>
    </ligand>
</feature>
<keyword evidence="3 4" id="KW-0119">Carbohydrate metabolism</keyword>
<feature type="binding site" evidence="4">
    <location>
        <position position="165"/>
    </location>
    <ligand>
        <name>NADP(+)</name>
        <dbReference type="ChEBI" id="CHEBI:58349"/>
    </ligand>
</feature>
<feature type="domain" description="NAD-dependent epimerase/dehydratase" evidence="5">
    <location>
        <begin position="22"/>
        <end position="268"/>
    </location>
</feature>
<comment type="pathway">
    <text evidence="4">Nucleotide-sugar biosynthesis; ADP-L-glycero-beta-D-manno-heptose biosynthesis; ADP-L-glycero-beta-D-manno-heptose from D-glycero-beta-D-manno-heptose 7-phosphate: step 4/4.</text>
</comment>
<proteinExistence type="inferred from homology"/>
<evidence type="ECO:0000259" key="5">
    <source>
        <dbReference type="Pfam" id="PF01370"/>
    </source>
</evidence>
<comment type="domain">
    <text evidence="4">Contains a large N-terminal NADP-binding domain, and a smaller C-terminal substrate-binding domain.</text>
</comment>
<keyword evidence="2 4" id="KW-0413">Isomerase</keyword>
<dbReference type="PANTHER" id="PTHR43103:SF3">
    <property type="entry name" value="ADP-L-GLYCERO-D-MANNO-HEPTOSE-6-EPIMERASE"/>
    <property type="match status" value="1"/>
</dbReference>
<comment type="similarity">
    <text evidence="4">Belongs to the NAD(P)-dependent epimerase/dehydratase family. HldD subfamily.</text>
</comment>
<dbReference type="GO" id="GO:0050661">
    <property type="term" value="F:NADP binding"/>
    <property type="evidence" value="ECO:0007669"/>
    <property type="project" value="InterPro"/>
</dbReference>
<evidence type="ECO:0000313" key="8">
    <source>
        <dbReference type="Proteomes" id="UP001154255"/>
    </source>
</evidence>
<dbReference type="GO" id="GO:0005975">
    <property type="term" value="P:carbohydrate metabolic process"/>
    <property type="evidence" value="ECO:0007669"/>
    <property type="project" value="UniProtKB-UniRule"/>
</dbReference>
<dbReference type="Gene3D" id="3.90.25.10">
    <property type="entry name" value="UDP-galactose 4-epimerase, domain 1"/>
    <property type="match status" value="1"/>
</dbReference>
<dbReference type="Gene3D" id="3.40.50.720">
    <property type="entry name" value="NAD(P)-binding Rossmann-like Domain"/>
    <property type="match status" value="1"/>
</dbReference>
<evidence type="ECO:0000313" key="6">
    <source>
        <dbReference type="EMBL" id="CAI3950875.1"/>
    </source>
</evidence>
<dbReference type="EMBL" id="CAMXCM010000005">
    <property type="protein sequence ID" value="CAI3950875.1"/>
    <property type="molecule type" value="Genomic_DNA"/>
</dbReference>
<feature type="active site" description="Proton acceptor" evidence="4">
    <location>
        <position position="161"/>
    </location>
</feature>
<sequence length="347" mass="39108">MQFVNLSLVFNLQSLYSKHIMIIITGATGFIGSCLQAKLYALKEETIIVDWLGDQGKWRNIAKHAPDALIAPEALDEFLKTAKNVNAVVHLGAISETTARDGDLVWQTNVDLSMKLWKWCAEHQVRFIYASSAATYGGANKASEFTDNHSIIHQLKPLNLYGWSKQVFDMQILKMVRNQQPTPPQWVGLKFFNVYGPNEYHKGKMISVVKVKFDDIAQGNAPKLFKSDQAHLADGGQARDFIWVGDVVDMILWFLENPTAISGIYNCGTGQARTYLDLAYAVCSAMNVDKTVDFIEMPEALKGQYQYFTQANMDKIRKAGYTKSFTSLEDGIGQYIHDYLRKSDSYL</sequence>
<dbReference type="EC" id="5.1.3.20" evidence="4"/>
<reference evidence="6" key="1">
    <citation type="submission" date="2022-10" db="EMBL/GenBank/DDBJ databases">
        <authorList>
            <person name="Botero Cardona J."/>
        </authorList>
    </citation>
    <scope>NUCLEOTIDE SEQUENCE</scope>
    <source>
        <strain evidence="6">LMG 31819</strain>
        <strain evidence="7">R-53529</strain>
    </source>
</reference>
<name>A0A9W4TQZ4_9PROT</name>
<evidence type="ECO:0000256" key="2">
    <source>
        <dbReference type="ARBA" id="ARBA00023235"/>
    </source>
</evidence>
<dbReference type="Pfam" id="PF01370">
    <property type="entry name" value="Epimerase"/>
    <property type="match status" value="1"/>
</dbReference>
<gene>
    <name evidence="4" type="primary">hldD</name>
    <name evidence="7" type="ORF">R53529_LOCUS1934</name>
    <name evidence="6" type="ORF">R53530_LOCUS1816</name>
</gene>
<dbReference type="AlphaFoldDB" id="A0A9W4TQZ4"/>
<dbReference type="PANTHER" id="PTHR43103">
    <property type="entry name" value="NUCLEOSIDE-DIPHOSPHATE-SUGAR EPIMERASE"/>
    <property type="match status" value="1"/>
</dbReference>
<feature type="binding site" evidence="4">
    <location>
        <begin position="91"/>
        <end position="95"/>
    </location>
    <ligand>
        <name>NADP(+)</name>
        <dbReference type="ChEBI" id="CHEBI:58349"/>
    </ligand>
</feature>
<feature type="binding site" evidence="4">
    <location>
        <position position="305"/>
    </location>
    <ligand>
        <name>substrate</name>
    </ligand>
</feature>
<feature type="binding site" evidence="4">
    <location>
        <begin position="30"/>
        <end position="31"/>
    </location>
    <ligand>
        <name>NADP(+)</name>
        <dbReference type="ChEBI" id="CHEBI:58349"/>
    </ligand>
</feature>
<keyword evidence="1 4" id="KW-0521">NADP</keyword>
<evidence type="ECO:0000313" key="9">
    <source>
        <dbReference type="Proteomes" id="UP001154259"/>
    </source>
</evidence>
<organism evidence="6 8">
    <name type="scientific">Commensalibacter communis</name>
    <dbReference type="NCBI Taxonomy" id="2972786"/>
    <lineage>
        <taxon>Bacteria</taxon>
        <taxon>Pseudomonadati</taxon>
        <taxon>Pseudomonadota</taxon>
        <taxon>Alphaproteobacteria</taxon>
        <taxon>Acetobacterales</taxon>
        <taxon>Acetobacteraceae</taxon>
    </lineage>
</organism>
<evidence type="ECO:0000256" key="4">
    <source>
        <dbReference type="HAMAP-Rule" id="MF_01601"/>
    </source>
</evidence>
<feature type="binding site" evidence="4">
    <location>
        <begin position="225"/>
        <end position="228"/>
    </location>
    <ligand>
        <name>substrate</name>
    </ligand>
</feature>
<feature type="binding site" evidence="4">
    <location>
        <position position="202"/>
    </location>
    <ligand>
        <name>NADP(+)</name>
        <dbReference type="ChEBI" id="CHEBI:58349"/>
    </ligand>
</feature>
<comment type="caution">
    <text evidence="6">The sequence shown here is derived from an EMBL/GenBank/DDBJ whole genome shotgun (WGS) entry which is preliminary data.</text>
</comment>
<dbReference type="InterPro" id="IPR036291">
    <property type="entry name" value="NAD(P)-bd_dom_sf"/>
</dbReference>
<feature type="binding site" evidence="4">
    <location>
        <position position="193"/>
    </location>
    <ligand>
        <name>substrate</name>
    </ligand>
</feature>
<feature type="binding site" evidence="4">
    <location>
        <position position="204"/>
    </location>
    <ligand>
        <name>substrate</name>
    </ligand>
</feature>
<evidence type="ECO:0000313" key="7">
    <source>
        <dbReference type="EMBL" id="CAI3954919.1"/>
    </source>
</evidence>
<dbReference type="GO" id="GO:0008712">
    <property type="term" value="F:ADP-glyceromanno-heptose 6-epimerase activity"/>
    <property type="evidence" value="ECO:0007669"/>
    <property type="project" value="UniProtKB-UniRule"/>
</dbReference>
<evidence type="ECO:0000256" key="3">
    <source>
        <dbReference type="ARBA" id="ARBA00023277"/>
    </source>
</evidence>
<dbReference type="SUPFAM" id="SSF51735">
    <property type="entry name" value="NAD(P)-binding Rossmann-fold domains"/>
    <property type="match status" value="1"/>
</dbReference>
<feature type="active site" description="Proton acceptor" evidence="4">
    <location>
        <position position="202"/>
    </location>
</feature>
<dbReference type="Proteomes" id="UP001154255">
    <property type="component" value="Unassembled WGS sequence"/>
</dbReference>
<dbReference type="InterPro" id="IPR011912">
    <property type="entry name" value="Heptose_epim"/>
</dbReference>
<protein>
    <recommendedName>
        <fullName evidence="4">ADP-L-glycero-D-manno-heptose-6-epimerase</fullName>
        <ecNumber evidence="4">5.1.3.20</ecNumber>
    </recommendedName>
    <alternativeName>
        <fullName evidence="4">ADP-L-glycero-beta-D-manno-heptose-6-epimerase</fullName>
        <shortName evidence="4">ADP-glyceromanno-heptose 6-epimerase</shortName>
        <shortName evidence="4">ADP-hep 6-epimerase</shortName>
        <shortName evidence="4">AGME</shortName>
    </alternativeName>
</protein>
<dbReference type="EMBL" id="CAMXCS010000006">
    <property type="protein sequence ID" value="CAI3954919.1"/>
    <property type="molecule type" value="Genomic_DNA"/>
</dbReference>
<dbReference type="InterPro" id="IPR001509">
    <property type="entry name" value="Epimerase_deHydtase"/>
</dbReference>
<comment type="caution">
    <text evidence="4">Lacks conserved residue(s) required for the propagation of feature annotation.</text>
</comment>
<comment type="catalytic activity">
    <reaction evidence="4">
        <text>ADP-D-glycero-beta-D-manno-heptose = ADP-L-glycero-beta-D-manno-heptose</text>
        <dbReference type="Rhea" id="RHEA:17577"/>
        <dbReference type="ChEBI" id="CHEBI:59967"/>
        <dbReference type="ChEBI" id="CHEBI:61506"/>
        <dbReference type="EC" id="5.1.3.20"/>
    </reaction>
</comment>
<comment type="function">
    <text evidence="4">Catalyzes the interconversion between ADP-D-glycero-beta-D-manno-heptose and ADP-L-glycero-beta-D-manno-heptose via an epimerization at carbon 6 of the heptose.</text>
</comment>
<dbReference type="HAMAP" id="MF_01601">
    <property type="entry name" value="Heptose_epimerase"/>
    <property type="match status" value="1"/>
</dbReference>
<comment type="subunit">
    <text evidence="4">Homopentamer.</text>
</comment>
<accession>A0A9W4TQZ4</accession>
<feature type="binding site" evidence="4">
    <location>
        <position position="57"/>
    </location>
    <ligand>
        <name>NADP(+)</name>
        <dbReference type="ChEBI" id="CHEBI:58349"/>
    </ligand>
</feature>
<dbReference type="NCBIfam" id="TIGR02197">
    <property type="entry name" value="heptose_epim"/>
    <property type="match status" value="1"/>
</dbReference>
<evidence type="ECO:0000256" key="1">
    <source>
        <dbReference type="ARBA" id="ARBA00022857"/>
    </source>
</evidence>